<dbReference type="InterPro" id="IPR001387">
    <property type="entry name" value="Cro/C1-type_HTH"/>
</dbReference>
<feature type="domain" description="HTH cro/C1-type" evidence="1">
    <location>
        <begin position="42"/>
        <end position="78"/>
    </location>
</feature>
<accession>A0AAW8WW81</accession>
<dbReference type="EMBL" id="JAVTXN010000130">
    <property type="protein sequence ID" value="MDT9610709.1"/>
    <property type="molecule type" value="Genomic_DNA"/>
</dbReference>
<dbReference type="SMART" id="SM00530">
    <property type="entry name" value="HTH_XRE"/>
    <property type="match status" value="1"/>
</dbReference>
<gene>
    <name evidence="2" type="ORF">RON39_11545</name>
</gene>
<dbReference type="PROSITE" id="PS50943">
    <property type="entry name" value="HTH_CROC1"/>
    <property type="match status" value="1"/>
</dbReference>
<protein>
    <submittedName>
        <fullName evidence="2">Helix-turn-helix domain-containing protein</fullName>
    </submittedName>
</protein>
<dbReference type="Proteomes" id="UP001253287">
    <property type="component" value="Unassembled WGS sequence"/>
</dbReference>
<dbReference type="RefSeq" id="WP_118992431.1">
    <property type="nucleotide sequence ID" value="NZ_CP083391.1"/>
</dbReference>
<reference evidence="2" key="1">
    <citation type="submission" date="2023-08" db="EMBL/GenBank/DDBJ databases">
        <title>Lactobacillus from the Female Urinary Tract.</title>
        <authorList>
            <person name="Stegman N."/>
            <person name="Jackson B."/>
            <person name="Steiling M."/>
            <person name="Sedano C."/>
            <person name="Wolfe A."/>
            <person name="Putonti C."/>
        </authorList>
    </citation>
    <scope>NUCLEOTIDE SEQUENCE</scope>
    <source>
        <strain evidence="2">UMB5661</strain>
    </source>
</reference>
<evidence type="ECO:0000313" key="2">
    <source>
        <dbReference type="EMBL" id="MDT9610709.1"/>
    </source>
</evidence>
<comment type="caution">
    <text evidence="2">The sequence shown here is derived from an EMBL/GenBank/DDBJ whole genome shotgun (WGS) entry which is preliminary data.</text>
</comment>
<name>A0AAW8WW81_9LACO</name>
<evidence type="ECO:0000313" key="3">
    <source>
        <dbReference type="Proteomes" id="UP001253287"/>
    </source>
</evidence>
<dbReference type="GO" id="GO:0003677">
    <property type="term" value="F:DNA binding"/>
    <property type="evidence" value="ECO:0007669"/>
    <property type="project" value="InterPro"/>
</dbReference>
<dbReference type="InterPro" id="IPR010982">
    <property type="entry name" value="Lambda_DNA-bd_dom_sf"/>
</dbReference>
<sequence length="101" mass="11315">MSKSTVLESLKVYRDYMNGDDSQVEVVNVPFPVKVEFNAKTIKSLRRKIGTTQAGLANLVGVSPRTVEAWESNRSEPNKSAQKLLTLLMQDKSLADKLQYI</sequence>
<dbReference type="SUPFAM" id="SSF47413">
    <property type="entry name" value="lambda repressor-like DNA-binding domains"/>
    <property type="match status" value="1"/>
</dbReference>
<dbReference type="Gene3D" id="1.10.260.40">
    <property type="entry name" value="lambda repressor-like DNA-binding domains"/>
    <property type="match status" value="1"/>
</dbReference>
<organism evidence="2 3">
    <name type="scientific">Lactobacillus crispatus</name>
    <dbReference type="NCBI Taxonomy" id="47770"/>
    <lineage>
        <taxon>Bacteria</taxon>
        <taxon>Bacillati</taxon>
        <taxon>Bacillota</taxon>
        <taxon>Bacilli</taxon>
        <taxon>Lactobacillales</taxon>
        <taxon>Lactobacillaceae</taxon>
        <taxon>Lactobacillus</taxon>
    </lineage>
</organism>
<dbReference type="AlphaFoldDB" id="A0AAW8WW81"/>
<proteinExistence type="predicted"/>
<dbReference type="CDD" id="cd00093">
    <property type="entry name" value="HTH_XRE"/>
    <property type="match status" value="1"/>
</dbReference>
<dbReference type="Pfam" id="PF01381">
    <property type="entry name" value="HTH_3"/>
    <property type="match status" value="1"/>
</dbReference>
<evidence type="ECO:0000259" key="1">
    <source>
        <dbReference type="PROSITE" id="PS50943"/>
    </source>
</evidence>